<evidence type="ECO:0000313" key="1">
    <source>
        <dbReference type="EMBL" id="KAK6796491.1"/>
    </source>
</evidence>
<evidence type="ECO:0000313" key="2">
    <source>
        <dbReference type="Proteomes" id="UP001371456"/>
    </source>
</evidence>
<dbReference type="EMBL" id="JBANQN010000002">
    <property type="protein sequence ID" value="KAK6796491.1"/>
    <property type="molecule type" value="Genomic_DNA"/>
</dbReference>
<dbReference type="AlphaFoldDB" id="A0AAN8U5D8"/>
<reference evidence="1 2" key="1">
    <citation type="submission" date="2024-02" db="EMBL/GenBank/DDBJ databases">
        <title>de novo genome assembly of Solanum bulbocastanum strain 11H21.</title>
        <authorList>
            <person name="Hosaka A.J."/>
        </authorList>
    </citation>
    <scope>NUCLEOTIDE SEQUENCE [LARGE SCALE GENOMIC DNA]</scope>
    <source>
        <tissue evidence="1">Young leaves</tissue>
    </source>
</reference>
<name>A0AAN8U5D8_SOLBU</name>
<dbReference type="Proteomes" id="UP001371456">
    <property type="component" value="Unassembled WGS sequence"/>
</dbReference>
<accession>A0AAN8U5D8</accession>
<organism evidence="1 2">
    <name type="scientific">Solanum bulbocastanum</name>
    <name type="common">Wild potato</name>
    <dbReference type="NCBI Taxonomy" id="147425"/>
    <lineage>
        <taxon>Eukaryota</taxon>
        <taxon>Viridiplantae</taxon>
        <taxon>Streptophyta</taxon>
        <taxon>Embryophyta</taxon>
        <taxon>Tracheophyta</taxon>
        <taxon>Spermatophyta</taxon>
        <taxon>Magnoliopsida</taxon>
        <taxon>eudicotyledons</taxon>
        <taxon>Gunneridae</taxon>
        <taxon>Pentapetalae</taxon>
        <taxon>asterids</taxon>
        <taxon>lamiids</taxon>
        <taxon>Solanales</taxon>
        <taxon>Solanaceae</taxon>
        <taxon>Solanoideae</taxon>
        <taxon>Solaneae</taxon>
        <taxon>Solanum</taxon>
    </lineage>
</organism>
<protein>
    <submittedName>
        <fullName evidence="1">Uncharacterized protein</fullName>
    </submittedName>
</protein>
<proteinExistence type="predicted"/>
<sequence>MTCMRNSIPYLKELFILESPNQEVEYDEEEAFREINRELEQFEHKPKPNLGEIEATNLGSTEEVKEIKINLYVKQ</sequence>
<gene>
    <name evidence="1" type="ORF">RDI58_004192</name>
</gene>
<comment type="caution">
    <text evidence="1">The sequence shown here is derived from an EMBL/GenBank/DDBJ whole genome shotgun (WGS) entry which is preliminary data.</text>
</comment>
<keyword evidence="2" id="KW-1185">Reference proteome</keyword>